<dbReference type="PANTHER" id="PTHR14870">
    <property type="entry name" value="TUBULIN EPSILON AND DELTA COMPLEX PROTEIN 2"/>
    <property type="match status" value="1"/>
</dbReference>
<evidence type="ECO:0000313" key="4">
    <source>
        <dbReference type="RefSeq" id="XP_005744413.2"/>
    </source>
</evidence>
<dbReference type="AlphaFoldDB" id="A0A9Y3RJV9"/>
<feature type="compositionally biased region" description="Basic and acidic residues" evidence="2">
    <location>
        <begin position="83"/>
        <end position="95"/>
    </location>
</feature>
<evidence type="ECO:0000313" key="3">
    <source>
        <dbReference type="Proteomes" id="UP000695023"/>
    </source>
</evidence>
<keyword evidence="3" id="KW-1185">Reference proteome</keyword>
<sequence length="489" mass="53461">MSLLCAVEEAVRSCKVEQAKVNHRIQLYRELLKSLTPQPEVSFEETELAGAAPTGVSPCDKEDIELLEKALEKALRVRTSSEPSKKESKIPKPGKETGTLGARPVDITHSSAASRGSQRTIRSSTKSASLDRKGYGRPGLSVCSSLASGPLASADPGQTKRTDNRNTIQNHPASSAGALHHQASRKLQQAVVPSVSPDHITSLLSKKKTIRSNMSSGDDLRKAAPVAANSSNNVVSSSQTNEPGACSFPQQNGIFSEQTTKWKSLKSKQSRLWDKAVALQMNPGPGKSHFMERMRATFPRNWPFGSPYETRALLDRLIHQAQDLKQLCGEPLTKQMPEITLRLVSTGDKYDSCMSLERLQLTAAELKNFADQVKQEWKAWDRWRPEGGCFCPTGANGVQGDGRTSPLPLTITYATEAELQELEQLRMRVALLQQEVDLEQALLDTLSPQFSAVVPGPEHLSPSVLRDMYSLLGEGGERFPAIVLDSEPA</sequence>
<evidence type="ECO:0000256" key="2">
    <source>
        <dbReference type="SAM" id="MobiDB-lite"/>
    </source>
</evidence>
<dbReference type="RefSeq" id="XP_005744413.2">
    <property type="nucleotide sequence ID" value="XM_005744356.2"/>
</dbReference>
<feature type="compositionally biased region" description="Polar residues" evidence="2">
    <location>
        <begin position="108"/>
        <end position="128"/>
    </location>
</feature>
<feature type="coiled-coil region" evidence="1">
    <location>
        <begin position="415"/>
        <end position="442"/>
    </location>
</feature>
<reference evidence="4" key="1">
    <citation type="submission" date="2025-08" db="UniProtKB">
        <authorList>
            <consortium name="RefSeq"/>
        </authorList>
    </citation>
    <scope>IDENTIFICATION</scope>
</reference>
<dbReference type="CTD" id="80178"/>
<feature type="region of interest" description="Disordered" evidence="2">
    <location>
        <begin position="75"/>
        <end position="193"/>
    </location>
</feature>
<proteinExistence type="predicted"/>
<dbReference type="InterPro" id="IPR031518">
    <property type="entry name" value="DUF4693"/>
</dbReference>
<protein>
    <submittedName>
        <fullName evidence="4">Uncharacterized protein tedc2</fullName>
    </submittedName>
</protein>
<accession>A0A9Y3RJV9</accession>
<organism evidence="3 4">
    <name type="scientific">Pundamilia nyererei</name>
    <dbReference type="NCBI Taxonomy" id="303518"/>
    <lineage>
        <taxon>Eukaryota</taxon>
        <taxon>Metazoa</taxon>
        <taxon>Chordata</taxon>
        <taxon>Craniata</taxon>
        <taxon>Vertebrata</taxon>
        <taxon>Euteleostomi</taxon>
        <taxon>Actinopterygii</taxon>
        <taxon>Neopterygii</taxon>
        <taxon>Teleostei</taxon>
        <taxon>Neoteleostei</taxon>
        <taxon>Acanthomorphata</taxon>
        <taxon>Ovalentaria</taxon>
        <taxon>Cichlomorphae</taxon>
        <taxon>Cichliformes</taxon>
        <taxon>Cichlidae</taxon>
        <taxon>African cichlids</taxon>
        <taxon>Pseudocrenilabrinae</taxon>
        <taxon>Haplochromini</taxon>
        <taxon>Pundamilia</taxon>
    </lineage>
</organism>
<dbReference type="Pfam" id="PF15764">
    <property type="entry name" value="DUF4693"/>
    <property type="match status" value="1"/>
</dbReference>
<evidence type="ECO:0000256" key="1">
    <source>
        <dbReference type="SAM" id="Coils"/>
    </source>
</evidence>
<dbReference type="Proteomes" id="UP000695023">
    <property type="component" value="Unplaced"/>
</dbReference>
<dbReference type="PANTHER" id="PTHR14870:SF1">
    <property type="entry name" value="TUBULIN EPSILON AND DELTA COMPLEX PROTEIN 2"/>
    <property type="match status" value="1"/>
</dbReference>
<keyword evidence="1" id="KW-0175">Coiled coil</keyword>
<gene>
    <name evidence="4" type="primary">tedc2</name>
</gene>
<name>A0A9Y3RJV9_9CICH</name>